<name>A0A5J5J611_9MICO</name>
<dbReference type="Proteomes" id="UP000325827">
    <property type="component" value="Unassembled WGS sequence"/>
</dbReference>
<comment type="caution">
    <text evidence="1">The sequence shown here is derived from an EMBL/GenBank/DDBJ whole genome shotgun (WGS) entry which is preliminary data.</text>
</comment>
<dbReference type="OrthoDB" id="3620697at2"/>
<evidence type="ECO:0000313" key="2">
    <source>
        <dbReference type="Proteomes" id="UP000325827"/>
    </source>
</evidence>
<gene>
    <name evidence="1" type="ORF">F6B43_08075</name>
</gene>
<reference evidence="2" key="1">
    <citation type="submission" date="2019-09" db="EMBL/GenBank/DDBJ databases">
        <title>Mumia zhuanghuii sp. nov. isolated from the intestinal contents of plateau pika (Ochotona curzoniae) in the Qinghai-Tibet plateau of China.</title>
        <authorList>
            <person name="Tian Z."/>
        </authorList>
    </citation>
    <scope>NUCLEOTIDE SEQUENCE [LARGE SCALE GENOMIC DNA]</scope>
    <source>
        <strain evidence="2">JCM 30598</strain>
    </source>
</reference>
<sequence length="187" mass="20099">MAHISSTGTVVAVVGAASGDAMATLDGIPGIETLSLRGTDPAVAAHRIAAAGAPWIVHDADPLEHVAAAWVELYEERATLGTLELEVETTLAQFESGDAIMPDYYIVLDPDQAQSTWRHWWCGALGHRAPRRVLPAHAPVRPHDAALRTLLTALPSSRPWPEPASWLPGLPFDIPDRVGLHRDRPPA</sequence>
<proteinExistence type="predicted"/>
<dbReference type="RefSeq" id="WP_150448279.1">
    <property type="nucleotide sequence ID" value="NZ_VYSA01000001.1"/>
</dbReference>
<keyword evidence="2" id="KW-1185">Reference proteome</keyword>
<accession>A0A5J5J611</accession>
<protein>
    <submittedName>
        <fullName evidence="1">Uncharacterized protein</fullName>
    </submittedName>
</protein>
<organism evidence="1 2">
    <name type="scientific">Microbacterium rhizomatis</name>
    <dbReference type="NCBI Taxonomy" id="1631477"/>
    <lineage>
        <taxon>Bacteria</taxon>
        <taxon>Bacillati</taxon>
        <taxon>Actinomycetota</taxon>
        <taxon>Actinomycetes</taxon>
        <taxon>Micrococcales</taxon>
        <taxon>Microbacteriaceae</taxon>
        <taxon>Microbacterium</taxon>
    </lineage>
</organism>
<dbReference type="EMBL" id="VYSA01000001">
    <property type="protein sequence ID" value="KAA9111510.1"/>
    <property type="molecule type" value="Genomic_DNA"/>
</dbReference>
<evidence type="ECO:0000313" key="1">
    <source>
        <dbReference type="EMBL" id="KAA9111510.1"/>
    </source>
</evidence>
<dbReference type="AlphaFoldDB" id="A0A5J5J611"/>